<dbReference type="GO" id="GO:0005643">
    <property type="term" value="C:nuclear pore"/>
    <property type="evidence" value="ECO:0000318"/>
    <property type="project" value="GO_Central"/>
</dbReference>
<dbReference type="SUPFAM" id="SSF48371">
    <property type="entry name" value="ARM repeat"/>
    <property type="match status" value="1"/>
</dbReference>
<proteinExistence type="inferred from homology"/>
<dbReference type="GO" id="GO:0071528">
    <property type="term" value="P:tRNA re-export from nucleus"/>
    <property type="evidence" value="ECO:0000318"/>
    <property type="project" value="GO_Central"/>
</dbReference>
<dbReference type="InterPro" id="IPR040017">
    <property type="entry name" value="XPOT"/>
</dbReference>
<dbReference type="Gene3D" id="1.25.10.10">
    <property type="entry name" value="Leucine-rich Repeat Variant"/>
    <property type="match status" value="1"/>
</dbReference>
<dbReference type="InterPro" id="IPR011989">
    <property type="entry name" value="ARM-like"/>
</dbReference>
<dbReference type="KEGG" id="tva:4760985"/>
<dbReference type="EMBL" id="DS113513">
    <property type="protein sequence ID" value="EAY03146.1"/>
    <property type="molecule type" value="Genomic_DNA"/>
</dbReference>
<reference evidence="2" key="1">
    <citation type="submission" date="2006-10" db="EMBL/GenBank/DDBJ databases">
        <authorList>
            <person name="Amadeo P."/>
            <person name="Zhao Q."/>
            <person name="Wortman J."/>
            <person name="Fraser-Liggett C."/>
            <person name="Carlton J."/>
        </authorList>
    </citation>
    <scope>NUCLEOTIDE SEQUENCE</scope>
    <source>
        <strain evidence="2">G3</strain>
    </source>
</reference>
<dbReference type="VEuPathDB" id="TrichDB:TVAGG3_0120280"/>
<accession>A2EVZ8</accession>
<dbReference type="InParanoid" id="A2EVZ8"/>
<dbReference type="GO" id="GO:0016363">
    <property type="term" value="C:nuclear matrix"/>
    <property type="evidence" value="ECO:0000318"/>
    <property type="project" value="GO_Central"/>
</dbReference>
<organism evidence="2 3">
    <name type="scientific">Trichomonas vaginalis (strain ATCC PRA-98 / G3)</name>
    <dbReference type="NCBI Taxonomy" id="412133"/>
    <lineage>
        <taxon>Eukaryota</taxon>
        <taxon>Metamonada</taxon>
        <taxon>Parabasalia</taxon>
        <taxon>Trichomonadida</taxon>
        <taxon>Trichomonadidae</taxon>
        <taxon>Trichomonas</taxon>
    </lineage>
</organism>
<dbReference type="Proteomes" id="UP000001542">
    <property type="component" value="Unassembled WGS sequence"/>
</dbReference>
<dbReference type="PANTHER" id="PTHR15952:SF11">
    <property type="entry name" value="EXPORTIN-T"/>
    <property type="match status" value="1"/>
</dbReference>
<dbReference type="AlphaFoldDB" id="A2EVZ8"/>
<evidence type="ECO:0000256" key="1">
    <source>
        <dbReference type="RuleBase" id="RU366037"/>
    </source>
</evidence>
<dbReference type="VEuPathDB" id="TrichDB:TVAG_345200"/>
<keyword evidence="1" id="KW-0694">RNA-binding</keyword>
<keyword evidence="1" id="KW-0813">Transport</keyword>
<name>A2EVZ8_TRIV3</name>
<comment type="function">
    <text evidence="1">tRNA nucleus export receptor which facilitates tRNA translocation across the nuclear pore complex.</text>
</comment>
<dbReference type="GO" id="GO:0000049">
    <property type="term" value="F:tRNA binding"/>
    <property type="evidence" value="ECO:0000318"/>
    <property type="project" value="GO_Central"/>
</dbReference>
<dbReference type="SMR" id="A2EVZ8"/>
<keyword evidence="3" id="KW-1185">Reference proteome</keyword>
<keyword evidence="1" id="KW-0963">Cytoplasm</keyword>
<keyword evidence="1" id="KW-0539">Nucleus</keyword>
<dbReference type="FunFam" id="1.25.10.10:FF:001265">
    <property type="entry name" value="Uncharacterized protein"/>
    <property type="match status" value="1"/>
</dbReference>
<evidence type="ECO:0000313" key="2">
    <source>
        <dbReference type="EMBL" id="EAY03146.1"/>
    </source>
</evidence>
<dbReference type="PANTHER" id="PTHR15952">
    <property type="entry name" value="EXPORTIN-T/LOS1"/>
    <property type="match status" value="1"/>
</dbReference>
<sequence>MNYSKYDEAVRILFSTNQNDASQLQEANDYLRENEYSPQSFQWTIDKLQTTTEKTIVKHAEILLTHWCANAWEQIPADLIDQLRQALFLSKFMSNNDIDQSLLNIIGTSQVSFVLKMYPQYWPSFWSDFLEVADGMVYTFLLALKDYTKALNLRDQLQYRDFKNAMRQDGSDKLLADYIISRLPSYDKKCFEIYIYLISWINFNFIWTTDTLEVLNNTLSSPDTITYGIRCLSALIERGMPDEEKTSLIQSLQIPERISAIIETDNEEIITEIASLLRSISKSTKHPEIIQEFVGFALTIFEMNTYDSSLKILDFFEKYLKINSENSVLIFELCYAKLALYFENDSVIDDILPIKISEIISKIKKLSPEINENFVKKISSSDTLQDTCACLLICSTVYKDNSCNEISISAILTFSEVLDFSVPFEYDQQLSAVILYSSFLSYCANLFEGKTIFEFFEKLVYFSECDVSSALINLSKNKNIHEFITNDFVVTLASTRNESLLKCAAIFIEYLKDGQDEVLGTIIGLLQGFLMEDNENLFDNAKKVLLFIKSVNSESIEGYSDYVYPLLTEYQQCFSQDDIIFAEYIETLSIAIGNDSLKILLSLISSINGVYSLISICNSLKRCFTKDNSEWVTSVFETIMDGVIEEFNEEIDWNCENEEKTISINLLISFISFCSTVFERIGYNERLFVFISNTFVDRCDQPLILSCLCDFCAVVANNDPKLASGFMIPSISFLLYSGFDPVLNLWKNVVRSAAEFHRILVTSEESSIIVNSFQELGFDENYATNYIEIFKLPRQMHGKQAIKLFSDMKHLINS</sequence>
<protein>
    <recommendedName>
        <fullName evidence="1">Exportin-T</fullName>
    </recommendedName>
    <alternativeName>
        <fullName evidence="1">Exportin(tRNA)</fullName>
    </alternativeName>
    <alternativeName>
        <fullName evidence="1">tRNA exportin</fullName>
    </alternativeName>
</protein>
<dbReference type="GO" id="GO:0005737">
    <property type="term" value="C:cytoplasm"/>
    <property type="evidence" value="ECO:0000318"/>
    <property type="project" value="GO_Central"/>
</dbReference>
<reference evidence="2" key="2">
    <citation type="journal article" date="2007" name="Science">
        <title>Draft genome sequence of the sexually transmitted pathogen Trichomonas vaginalis.</title>
        <authorList>
            <person name="Carlton J.M."/>
            <person name="Hirt R.P."/>
            <person name="Silva J.C."/>
            <person name="Delcher A.L."/>
            <person name="Schatz M."/>
            <person name="Zhao Q."/>
            <person name="Wortman J.R."/>
            <person name="Bidwell S.L."/>
            <person name="Alsmark U.C.M."/>
            <person name="Besteiro S."/>
            <person name="Sicheritz-Ponten T."/>
            <person name="Noel C.J."/>
            <person name="Dacks J.B."/>
            <person name="Foster P.G."/>
            <person name="Simillion C."/>
            <person name="Van de Peer Y."/>
            <person name="Miranda-Saavedra D."/>
            <person name="Barton G.J."/>
            <person name="Westrop G.D."/>
            <person name="Mueller S."/>
            <person name="Dessi D."/>
            <person name="Fiori P.L."/>
            <person name="Ren Q."/>
            <person name="Paulsen I."/>
            <person name="Zhang H."/>
            <person name="Bastida-Corcuera F.D."/>
            <person name="Simoes-Barbosa A."/>
            <person name="Brown M.T."/>
            <person name="Hayes R.D."/>
            <person name="Mukherjee M."/>
            <person name="Okumura C.Y."/>
            <person name="Schneider R."/>
            <person name="Smith A.J."/>
            <person name="Vanacova S."/>
            <person name="Villalvazo M."/>
            <person name="Haas B.J."/>
            <person name="Pertea M."/>
            <person name="Feldblyum T.V."/>
            <person name="Utterback T.R."/>
            <person name="Shu C.L."/>
            <person name="Osoegawa K."/>
            <person name="de Jong P.J."/>
            <person name="Hrdy I."/>
            <person name="Horvathova L."/>
            <person name="Zubacova Z."/>
            <person name="Dolezal P."/>
            <person name="Malik S.B."/>
            <person name="Logsdon J.M. Jr."/>
            <person name="Henze K."/>
            <person name="Gupta A."/>
            <person name="Wang C.C."/>
            <person name="Dunne R.L."/>
            <person name="Upcroft J.A."/>
            <person name="Upcroft P."/>
            <person name="White O."/>
            <person name="Salzberg S.L."/>
            <person name="Tang P."/>
            <person name="Chiu C.-H."/>
            <person name="Lee Y.-S."/>
            <person name="Embley T.M."/>
            <person name="Coombs G.H."/>
            <person name="Mottram J.C."/>
            <person name="Tachezy J."/>
            <person name="Fraser-Liggett C.M."/>
            <person name="Johnson P.J."/>
        </authorList>
    </citation>
    <scope>NUCLEOTIDE SEQUENCE [LARGE SCALE GENOMIC DNA]</scope>
    <source>
        <strain evidence="2">G3</strain>
    </source>
</reference>
<comment type="subcellular location">
    <subcellularLocation>
        <location evidence="1">Nucleus</location>
    </subcellularLocation>
    <subcellularLocation>
        <location evidence="1">Cytoplasm</location>
    </subcellularLocation>
    <text evidence="1">Shuttles between the nucleus and the cytoplasm.</text>
</comment>
<comment type="similarity">
    <text evidence="1">Belongs to the exportin family.</text>
</comment>
<keyword evidence="1" id="KW-0820">tRNA-binding</keyword>
<dbReference type="GO" id="GO:0031267">
    <property type="term" value="F:small GTPase binding"/>
    <property type="evidence" value="ECO:0007669"/>
    <property type="project" value="InterPro"/>
</dbReference>
<dbReference type="OrthoDB" id="26399at2759"/>
<dbReference type="InterPro" id="IPR016024">
    <property type="entry name" value="ARM-type_fold"/>
</dbReference>
<evidence type="ECO:0000313" key="3">
    <source>
        <dbReference type="Proteomes" id="UP000001542"/>
    </source>
</evidence>
<gene>
    <name evidence="2" type="ORF">TVAG_345200</name>
</gene>
<dbReference type="RefSeq" id="XP_001315369.1">
    <property type="nucleotide sequence ID" value="XM_001315334.1"/>
</dbReference>